<dbReference type="PANTHER" id="PTHR42844">
    <property type="entry name" value="DIHYDRONEOPTERIN ALDOLASE 1-RELATED"/>
    <property type="match status" value="1"/>
</dbReference>
<feature type="domain" description="Dihydroneopterin aldolase/epimerase" evidence="8">
    <location>
        <begin position="151"/>
        <end position="254"/>
    </location>
</feature>
<dbReference type="AlphaFoldDB" id="A0A8S0WJU9"/>
<dbReference type="InterPro" id="IPR043133">
    <property type="entry name" value="GTP-CH-I_C/QueF"/>
</dbReference>
<dbReference type="GO" id="GO:0005737">
    <property type="term" value="C:cytoplasm"/>
    <property type="evidence" value="ECO:0007669"/>
    <property type="project" value="TreeGrafter"/>
</dbReference>
<dbReference type="PANTHER" id="PTHR42844:SF1">
    <property type="entry name" value="DIHYDRONEOPTERIN ALDOLASE 1-RELATED"/>
    <property type="match status" value="1"/>
</dbReference>
<evidence type="ECO:0000256" key="6">
    <source>
        <dbReference type="ARBA" id="ARBA00023239"/>
    </source>
</evidence>
<dbReference type="InterPro" id="IPR006156">
    <property type="entry name" value="Dihydroneopterin_aldolase"/>
</dbReference>
<accession>A0A8S0WJU9</accession>
<feature type="domain" description="Dihydroneopterin aldolase/epimerase" evidence="8">
    <location>
        <begin position="16"/>
        <end position="132"/>
    </location>
</feature>
<protein>
    <recommendedName>
        <fullName evidence="4">dihydroneopterin aldolase</fullName>
        <ecNumber evidence="4">4.1.2.25</ecNumber>
    </recommendedName>
    <alternativeName>
        <fullName evidence="7">7,8-dihydroneopterin aldolase</fullName>
    </alternativeName>
</protein>
<dbReference type="GO" id="GO:0004150">
    <property type="term" value="F:dihydroneopterin aldolase activity"/>
    <property type="evidence" value="ECO:0007669"/>
    <property type="project" value="UniProtKB-EC"/>
</dbReference>
<proteinExistence type="inferred from homology"/>
<keyword evidence="10" id="KW-1185">Reference proteome</keyword>
<evidence type="ECO:0000259" key="8">
    <source>
        <dbReference type="SMART" id="SM00905"/>
    </source>
</evidence>
<sequence>MSAKTDELVPAYKDIIFVDTLRVSANIGQDCWGRQRPQPLEITVYLHLKASYLDAAGNSDDVLDSVHYGHLTKAITSLIESRNENGFRNARELTWSVAGKAFELAGKATEEVRVVLELPKMILLASGLTIDSTYATGDDGNGEYALWSKKVSVKDIILSVIIGVNPPERESKQRVVLNIDFFEKSGPAAVDYPAIVGNLCQEIEASSYLTLEKFVMQTVRSACLSSNGIETVTVRAQKPSALSFAQSSGVEITRNRKAFL</sequence>
<dbReference type="GO" id="GO:0046656">
    <property type="term" value="P:folic acid biosynthetic process"/>
    <property type="evidence" value="ECO:0007669"/>
    <property type="project" value="UniProtKB-KW"/>
</dbReference>
<comment type="catalytic activity">
    <reaction evidence="1">
        <text>7,8-dihydroneopterin = 6-hydroxymethyl-7,8-dihydropterin + glycolaldehyde</text>
        <dbReference type="Rhea" id="RHEA:10540"/>
        <dbReference type="ChEBI" id="CHEBI:17001"/>
        <dbReference type="ChEBI" id="CHEBI:17071"/>
        <dbReference type="ChEBI" id="CHEBI:44841"/>
        <dbReference type="EC" id="4.1.2.25"/>
    </reaction>
</comment>
<comment type="pathway">
    <text evidence="2">Cofactor biosynthesis; tetrahydrofolate biosynthesis; 2-amino-4-hydroxy-6-hydroxymethyl-7,8-dihydropteridine diphosphate from 7,8-dihydroneopterin triphosphate: step 3/4.</text>
</comment>
<evidence type="ECO:0000256" key="5">
    <source>
        <dbReference type="ARBA" id="ARBA00022909"/>
    </source>
</evidence>
<evidence type="ECO:0000313" key="9">
    <source>
        <dbReference type="EMBL" id="CAA7264033.1"/>
    </source>
</evidence>
<evidence type="ECO:0000256" key="1">
    <source>
        <dbReference type="ARBA" id="ARBA00001353"/>
    </source>
</evidence>
<evidence type="ECO:0000256" key="2">
    <source>
        <dbReference type="ARBA" id="ARBA00005013"/>
    </source>
</evidence>
<comment type="caution">
    <text evidence="9">The sequence shown here is derived from an EMBL/GenBank/DDBJ whole genome shotgun (WGS) entry which is preliminary data.</text>
</comment>
<dbReference type="Gene3D" id="3.30.1130.10">
    <property type="match status" value="2"/>
</dbReference>
<dbReference type="InterPro" id="IPR006157">
    <property type="entry name" value="FolB_dom"/>
</dbReference>
<dbReference type="SUPFAM" id="SSF55620">
    <property type="entry name" value="Tetrahydrobiopterin biosynthesis enzymes-like"/>
    <property type="match status" value="2"/>
</dbReference>
<name>A0A8S0WJU9_CYCAE</name>
<keyword evidence="5" id="KW-0289">Folate biosynthesis</keyword>
<evidence type="ECO:0000256" key="3">
    <source>
        <dbReference type="ARBA" id="ARBA00005708"/>
    </source>
</evidence>
<reference evidence="9 10" key="1">
    <citation type="submission" date="2020-01" db="EMBL/GenBank/DDBJ databases">
        <authorList>
            <person name="Gupta K D."/>
        </authorList>
    </citation>
    <scope>NUCLEOTIDE SEQUENCE [LARGE SCALE GENOMIC DNA]</scope>
</reference>
<dbReference type="Proteomes" id="UP000467700">
    <property type="component" value="Unassembled WGS sequence"/>
</dbReference>
<evidence type="ECO:0000313" key="10">
    <source>
        <dbReference type="Proteomes" id="UP000467700"/>
    </source>
</evidence>
<dbReference type="Pfam" id="PF02152">
    <property type="entry name" value="FolB"/>
    <property type="match status" value="2"/>
</dbReference>
<evidence type="ECO:0000256" key="4">
    <source>
        <dbReference type="ARBA" id="ARBA00013043"/>
    </source>
</evidence>
<dbReference type="OrthoDB" id="5425486at2759"/>
<dbReference type="EC" id="4.1.2.25" evidence="4"/>
<dbReference type="EMBL" id="CACVBS010000042">
    <property type="protein sequence ID" value="CAA7264033.1"/>
    <property type="molecule type" value="Genomic_DNA"/>
</dbReference>
<organism evidence="9 10">
    <name type="scientific">Cyclocybe aegerita</name>
    <name type="common">Black poplar mushroom</name>
    <name type="synonym">Agrocybe aegerita</name>
    <dbReference type="NCBI Taxonomy" id="1973307"/>
    <lineage>
        <taxon>Eukaryota</taxon>
        <taxon>Fungi</taxon>
        <taxon>Dikarya</taxon>
        <taxon>Basidiomycota</taxon>
        <taxon>Agaricomycotina</taxon>
        <taxon>Agaricomycetes</taxon>
        <taxon>Agaricomycetidae</taxon>
        <taxon>Agaricales</taxon>
        <taxon>Agaricineae</taxon>
        <taxon>Bolbitiaceae</taxon>
        <taxon>Cyclocybe</taxon>
    </lineage>
</organism>
<comment type="similarity">
    <text evidence="3">Belongs to the DHNA family.</text>
</comment>
<keyword evidence="6" id="KW-0456">Lyase</keyword>
<evidence type="ECO:0000256" key="7">
    <source>
        <dbReference type="ARBA" id="ARBA00032903"/>
    </source>
</evidence>
<gene>
    <name evidence="9" type="ORF">AAE3_LOCUS6294</name>
</gene>
<dbReference type="SMART" id="SM00905">
    <property type="entry name" value="FolB"/>
    <property type="match status" value="2"/>
</dbReference>